<dbReference type="AlphaFoldDB" id="A0A5Q4BFK0"/>
<dbReference type="PANTHER" id="PTHR11552:SF213">
    <property type="entry name" value="DEHYDROGENASE, PUTATIVE-RELATED"/>
    <property type="match status" value="1"/>
</dbReference>
<feature type="domain" description="Glucose-methanol-choline oxidoreductase N-terminal" evidence="3">
    <location>
        <begin position="423"/>
        <end position="437"/>
    </location>
</feature>
<protein>
    <submittedName>
        <fullName evidence="4">Cyclase atC</fullName>
    </submittedName>
</protein>
<dbReference type="PANTHER" id="PTHR11552">
    <property type="entry name" value="GLUCOSE-METHANOL-CHOLINE GMC OXIDOREDUCTASE"/>
    <property type="match status" value="1"/>
</dbReference>
<dbReference type="InterPro" id="IPR012132">
    <property type="entry name" value="GMC_OxRdtase"/>
</dbReference>
<evidence type="ECO:0000256" key="2">
    <source>
        <dbReference type="SAM" id="SignalP"/>
    </source>
</evidence>
<accession>A0A5Q4BFK0</accession>
<sequence length="721" mass="78530">MRLTYSSYLLWVPVTLAAKQLGGDFDFTYPRNPNQTRYEALGPQLTAAPPPDKEYEYIVVGSGPGGSPVAARLAMAGHSVLLIDAGGECDHGELREVQVPAMSIWSSERAELSWGYYTHHYEDEQMTKRDRKLTYRTKEGDLYSGTNPPEGAKVLGNYYPRVGGLGGCAEHNALLAIYPHKRDWNYIKELTGDESWDAENMRKYFTKIEKNQAPFPSDLLAHGYSGWLKTALTPLILIAQDLKLLSVILGGAAAAGIKVDGLLTKVNKLVTGLPVLGGLLDKVLPLDYLTGLVDGLTTLLLHDINNNSPDRDSSPMLTQIPLSMGAPEYKRSSPRDLVYSVATAKNPDGSKKYKLDIALNTLVTKVQFNTSGEKPQATGVEYLFGESLYRADPRASDSQDGGVAGSVSATKEPSITQVIVSAGTFNTPQILKLSGVGPKDELERFDIPVVKDVPGVGTNLQDRYELGVTARTEEGFGLVEDCTFLAEGDTCYERWVNGIGPLKGAYTTGGIALGLFMLTSQAEGEHDVWVDGIPANFQGYYPGYSQNVLTTTSKNHWTWLVLKAHTRNKAGTVNLTSTDPRDTPKITFHNFYEGASQADADKDIQAMIEGMRFGMKAIQDIPPIAGGFERVWPPADISSDEDLKQWIQEESWGHHASSSCPIGSNNDPMAVLDGSFRVRGVDGLRVVDMSAFPKIMGVFPVVSLYMAAEKAADAILEDAGR</sequence>
<dbReference type="SUPFAM" id="SSF54373">
    <property type="entry name" value="FAD-linked reductases, C-terminal domain"/>
    <property type="match status" value="1"/>
</dbReference>
<dbReference type="GO" id="GO:0016614">
    <property type="term" value="F:oxidoreductase activity, acting on CH-OH group of donors"/>
    <property type="evidence" value="ECO:0007669"/>
    <property type="project" value="InterPro"/>
</dbReference>
<dbReference type="Proteomes" id="UP000326340">
    <property type="component" value="Unassembled WGS sequence"/>
</dbReference>
<dbReference type="GO" id="GO:0050660">
    <property type="term" value="F:flavin adenine dinucleotide binding"/>
    <property type="evidence" value="ECO:0007669"/>
    <property type="project" value="InterPro"/>
</dbReference>
<dbReference type="InterPro" id="IPR000172">
    <property type="entry name" value="GMC_OxRdtase_N"/>
</dbReference>
<keyword evidence="5" id="KW-1185">Reference proteome</keyword>
<dbReference type="Gene3D" id="3.30.560.10">
    <property type="entry name" value="Glucose Oxidase, domain 3"/>
    <property type="match status" value="2"/>
</dbReference>
<evidence type="ECO:0000256" key="1">
    <source>
        <dbReference type="ARBA" id="ARBA00010790"/>
    </source>
</evidence>
<evidence type="ECO:0000313" key="4">
    <source>
        <dbReference type="EMBL" id="TQN65359.1"/>
    </source>
</evidence>
<dbReference type="Pfam" id="PF05199">
    <property type="entry name" value="GMC_oxred_C"/>
    <property type="match status" value="1"/>
</dbReference>
<dbReference type="InterPro" id="IPR036188">
    <property type="entry name" value="FAD/NAD-bd_sf"/>
</dbReference>
<organism evidence="4 5">
    <name type="scientific">Colletotrichum shisoi</name>
    <dbReference type="NCBI Taxonomy" id="2078593"/>
    <lineage>
        <taxon>Eukaryota</taxon>
        <taxon>Fungi</taxon>
        <taxon>Dikarya</taxon>
        <taxon>Ascomycota</taxon>
        <taxon>Pezizomycotina</taxon>
        <taxon>Sordariomycetes</taxon>
        <taxon>Hypocreomycetidae</taxon>
        <taxon>Glomerellales</taxon>
        <taxon>Glomerellaceae</taxon>
        <taxon>Colletotrichum</taxon>
        <taxon>Colletotrichum destructivum species complex</taxon>
    </lineage>
</organism>
<comment type="similarity">
    <text evidence="1">Belongs to the GMC oxidoreductase family.</text>
</comment>
<dbReference type="EMBL" id="PUHP01001674">
    <property type="protein sequence ID" value="TQN65359.1"/>
    <property type="molecule type" value="Genomic_DNA"/>
</dbReference>
<dbReference type="PROSITE" id="PS00624">
    <property type="entry name" value="GMC_OXRED_2"/>
    <property type="match status" value="1"/>
</dbReference>
<name>A0A5Q4BFK0_9PEZI</name>
<gene>
    <name evidence="4" type="primary">AtC</name>
    <name evidence="4" type="ORF">CSHISOI_10069</name>
</gene>
<dbReference type="InterPro" id="IPR007867">
    <property type="entry name" value="GMC_OxRtase_C"/>
</dbReference>
<reference evidence="4 5" key="1">
    <citation type="journal article" date="2019" name="Sci. Rep.">
        <title>Colletotrichum shisoi sp. nov., an anthracnose pathogen of Perilla frutescens in Japan: molecular phylogenetic, morphological and genomic evidence.</title>
        <authorList>
            <person name="Gan P."/>
            <person name="Tsushima A."/>
            <person name="Hiroyama R."/>
            <person name="Narusaka M."/>
            <person name="Takano Y."/>
            <person name="Narusaka Y."/>
            <person name="Kawaradani M."/>
            <person name="Damm U."/>
            <person name="Shirasu K."/>
        </authorList>
    </citation>
    <scope>NUCLEOTIDE SEQUENCE [LARGE SCALE GENOMIC DNA]</scope>
    <source>
        <strain evidence="4 5">PG-2018a</strain>
    </source>
</reference>
<dbReference type="Pfam" id="PF00732">
    <property type="entry name" value="GMC_oxred_N"/>
    <property type="match status" value="1"/>
</dbReference>
<dbReference type="Gene3D" id="3.50.50.60">
    <property type="entry name" value="FAD/NAD(P)-binding domain"/>
    <property type="match status" value="2"/>
</dbReference>
<dbReference type="SUPFAM" id="SSF51905">
    <property type="entry name" value="FAD/NAD(P)-binding domain"/>
    <property type="match status" value="1"/>
</dbReference>
<feature type="signal peptide" evidence="2">
    <location>
        <begin position="1"/>
        <end position="17"/>
    </location>
</feature>
<comment type="caution">
    <text evidence="4">The sequence shown here is derived from an EMBL/GenBank/DDBJ whole genome shotgun (WGS) entry which is preliminary data.</text>
</comment>
<proteinExistence type="inferred from homology"/>
<keyword evidence="2" id="KW-0732">Signal</keyword>
<dbReference type="OrthoDB" id="269227at2759"/>
<feature type="chain" id="PRO_5024962224" evidence="2">
    <location>
        <begin position="18"/>
        <end position="721"/>
    </location>
</feature>
<evidence type="ECO:0000313" key="5">
    <source>
        <dbReference type="Proteomes" id="UP000326340"/>
    </source>
</evidence>
<evidence type="ECO:0000259" key="3">
    <source>
        <dbReference type="PROSITE" id="PS00624"/>
    </source>
</evidence>